<evidence type="ECO:0000256" key="2">
    <source>
        <dbReference type="ARBA" id="ARBA00022737"/>
    </source>
</evidence>
<name>A0A218XC31_PUNGR</name>
<reference evidence="11" key="1">
    <citation type="journal article" date="2017" name="Plant J.">
        <title>The pomegranate (Punica granatum L.) genome and the genomics of punicalagin biosynthesis.</title>
        <authorList>
            <person name="Qin G."/>
            <person name="Xu C."/>
            <person name="Ming R."/>
            <person name="Tang H."/>
            <person name="Guyot R."/>
            <person name="Kramer E.M."/>
            <person name="Hu Y."/>
            <person name="Yi X."/>
            <person name="Qi Y."/>
            <person name="Xu X."/>
            <person name="Gao Z."/>
            <person name="Pan H."/>
            <person name="Jian J."/>
            <person name="Tian Y."/>
            <person name="Yue Z."/>
            <person name="Xu Y."/>
        </authorList>
    </citation>
    <scope>NUCLEOTIDE SEQUENCE [LARGE SCALE GENOMIC DNA]</scope>
    <source>
        <strain evidence="11">cv. Dabenzi</strain>
    </source>
</reference>
<evidence type="ECO:0000313" key="13">
    <source>
        <dbReference type="RefSeq" id="XP_031396052.1"/>
    </source>
</evidence>
<dbReference type="InterPro" id="IPR009057">
    <property type="entry name" value="Homeodomain-like_sf"/>
</dbReference>
<keyword evidence="5" id="KW-0804">Transcription</keyword>
<dbReference type="SUPFAM" id="SSF46689">
    <property type="entry name" value="Homeodomain-like"/>
    <property type="match status" value="1"/>
</dbReference>
<keyword evidence="2" id="KW-0677">Repeat</keyword>
<reference evidence="10" key="2">
    <citation type="submission" date="2017-06" db="EMBL/GenBank/DDBJ databases">
        <title>The pomegranate genome and the genomics of punicalagin biosynthesis.</title>
        <authorList>
            <person name="Xu C."/>
        </authorList>
    </citation>
    <scope>NUCLEOTIDE SEQUENCE [LARGE SCALE GENOMIC DNA]</scope>
    <source>
        <tissue evidence="10">Fresh leaf</tissue>
    </source>
</reference>
<feature type="domain" description="Myb-like" evidence="8">
    <location>
        <begin position="9"/>
        <end position="62"/>
    </location>
</feature>
<reference evidence="13" key="4">
    <citation type="submission" date="2025-04" db="UniProtKB">
        <authorList>
            <consortium name="RefSeq"/>
        </authorList>
    </citation>
    <scope>IDENTIFICATION</scope>
    <source>
        <tissue evidence="13">Leaf</tissue>
    </source>
</reference>
<dbReference type="PANTHER" id="PTHR48000:SF67">
    <property type="entry name" value="MYB-LIKE DNA-BINDING DOMAIN CONTAINING PROTEIN, EXPRESSED"/>
    <property type="match status" value="1"/>
</dbReference>
<feature type="domain" description="HTH myb-type" evidence="9">
    <location>
        <begin position="63"/>
        <end position="117"/>
    </location>
</feature>
<feature type="compositionally biased region" description="Polar residues" evidence="7">
    <location>
        <begin position="134"/>
        <end position="145"/>
    </location>
</feature>
<dbReference type="GO" id="GO:0005634">
    <property type="term" value="C:nucleus"/>
    <property type="evidence" value="ECO:0007669"/>
    <property type="project" value="UniProtKB-SubCell"/>
</dbReference>
<feature type="domain" description="Myb-like" evidence="8">
    <location>
        <begin position="63"/>
        <end position="113"/>
    </location>
</feature>
<evidence type="ECO:0000256" key="3">
    <source>
        <dbReference type="ARBA" id="ARBA00023015"/>
    </source>
</evidence>
<feature type="region of interest" description="Disordered" evidence="7">
    <location>
        <begin position="117"/>
        <end position="145"/>
    </location>
</feature>
<dbReference type="RefSeq" id="XP_031396052.1">
    <property type="nucleotide sequence ID" value="XM_031540192.1"/>
</dbReference>
<dbReference type="Proteomes" id="UP000515151">
    <property type="component" value="Chromosome 5"/>
</dbReference>
<dbReference type="OrthoDB" id="2143914at2759"/>
<evidence type="ECO:0000313" key="11">
    <source>
        <dbReference type="Proteomes" id="UP000197138"/>
    </source>
</evidence>
<proteinExistence type="predicted"/>
<protein>
    <submittedName>
        <fullName evidence="13">Transcription factor RAX3-like</fullName>
    </submittedName>
</protein>
<dbReference type="GO" id="GO:0003677">
    <property type="term" value="F:DNA binding"/>
    <property type="evidence" value="ECO:0007669"/>
    <property type="project" value="UniProtKB-KW"/>
</dbReference>
<evidence type="ECO:0000259" key="9">
    <source>
        <dbReference type="PROSITE" id="PS51294"/>
    </source>
</evidence>
<dbReference type="InterPro" id="IPR001005">
    <property type="entry name" value="SANT/Myb"/>
</dbReference>
<evidence type="ECO:0000256" key="1">
    <source>
        <dbReference type="ARBA" id="ARBA00004123"/>
    </source>
</evidence>
<accession>A0A218XC31</accession>
<dbReference type="EMBL" id="MTKT01002011">
    <property type="protein sequence ID" value="OWM82071.1"/>
    <property type="molecule type" value="Genomic_DNA"/>
</dbReference>
<evidence type="ECO:0000256" key="4">
    <source>
        <dbReference type="ARBA" id="ARBA00023125"/>
    </source>
</evidence>
<dbReference type="PANTHER" id="PTHR48000">
    <property type="entry name" value="OS09G0431300 PROTEIN"/>
    <property type="match status" value="1"/>
</dbReference>
<keyword evidence="3" id="KW-0805">Transcription regulation</keyword>
<dbReference type="GeneID" id="116207288"/>
<dbReference type="Proteomes" id="UP000197138">
    <property type="component" value="Unassembled WGS sequence"/>
</dbReference>
<dbReference type="CDD" id="cd00167">
    <property type="entry name" value="SANT"/>
    <property type="match status" value="2"/>
</dbReference>
<organism evidence="10 11">
    <name type="scientific">Punica granatum</name>
    <name type="common">Pomegranate</name>
    <dbReference type="NCBI Taxonomy" id="22663"/>
    <lineage>
        <taxon>Eukaryota</taxon>
        <taxon>Viridiplantae</taxon>
        <taxon>Streptophyta</taxon>
        <taxon>Embryophyta</taxon>
        <taxon>Tracheophyta</taxon>
        <taxon>Spermatophyta</taxon>
        <taxon>Magnoliopsida</taxon>
        <taxon>eudicotyledons</taxon>
        <taxon>Gunneridae</taxon>
        <taxon>Pentapetalae</taxon>
        <taxon>rosids</taxon>
        <taxon>malvids</taxon>
        <taxon>Myrtales</taxon>
        <taxon>Lythraceae</taxon>
        <taxon>Punica</taxon>
    </lineage>
</organism>
<keyword evidence="12" id="KW-1185">Reference proteome</keyword>
<dbReference type="PROSITE" id="PS51294">
    <property type="entry name" value="HTH_MYB"/>
    <property type="match status" value="2"/>
</dbReference>
<keyword evidence="6" id="KW-0539">Nucleus</keyword>
<dbReference type="InterPro" id="IPR017930">
    <property type="entry name" value="Myb_dom"/>
</dbReference>
<evidence type="ECO:0000313" key="12">
    <source>
        <dbReference type="Proteomes" id="UP000515151"/>
    </source>
</evidence>
<dbReference type="FunFam" id="1.10.10.60:FF:000015">
    <property type="entry name" value="Transcription factor RAX3"/>
    <property type="match status" value="1"/>
</dbReference>
<feature type="compositionally biased region" description="Basic residues" evidence="7">
    <location>
        <begin position="117"/>
        <end position="133"/>
    </location>
</feature>
<evidence type="ECO:0000256" key="5">
    <source>
        <dbReference type="ARBA" id="ARBA00023163"/>
    </source>
</evidence>
<dbReference type="AlphaFoldDB" id="A0A218XC31"/>
<dbReference type="FunFam" id="1.10.10.60:FF:000222">
    <property type="entry name" value="Transcription factor MYB36"/>
    <property type="match status" value="1"/>
</dbReference>
<keyword evidence="4" id="KW-0238">DNA-binding</keyword>
<feature type="domain" description="HTH myb-type" evidence="9">
    <location>
        <begin position="9"/>
        <end position="62"/>
    </location>
</feature>
<evidence type="ECO:0000259" key="8">
    <source>
        <dbReference type="PROSITE" id="PS50090"/>
    </source>
</evidence>
<evidence type="ECO:0000256" key="6">
    <source>
        <dbReference type="ARBA" id="ARBA00023242"/>
    </source>
</evidence>
<evidence type="ECO:0000313" key="10">
    <source>
        <dbReference type="EMBL" id="OWM82071.1"/>
    </source>
</evidence>
<dbReference type="Gene3D" id="1.10.10.60">
    <property type="entry name" value="Homeodomain-like"/>
    <property type="match status" value="2"/>
</dbReference>
<gene>
    <name evidence="13" type="primary">LOC116207288</name>
    <name evidence="10" type="ORF">CDL15_Pgr001645</name>
</gene>
<evidence type="ECO:0000256" key="7">
    <source>
        <dbReference type="SAM" id="MobiDB-lite"/>
    </source>
</evidence>
<sequence>MGRAPCCDKANVKKGPWSPEEDATLKSYIEEHGPVGNWIALPQKIGLKRCGKSCRLRWLNYLRPNIKHGGFSEEEDKIICSLYINIGSRWSIIAAQLPGRTDNDIKNYWNTKLKKKLWGKQRNKEHHARKNNSKRGSTNISSENDNFSVISGTASDWSELQQEVTKAPLANMNQNPNLTTSDQSSVWELLVQLGGRFSPNYNQEPVPTNTNMVQNRNDIIPHSSYYNPFERNMLLASSQPLGNSLTGALPTLYDTSGLDNVNSTVVLDPNMLQDFSMSEVDKYHGRLNLLSDGLNTSNNYGTDGMMNGSICSSALSNNYEGSNIIWEEISSLLADNSTCRPPLLCDYEAHYQSLEGGWRGPEDSCFEDQPRLYVPVGHS</sequence>
<dbReference type="Pfam" id="PF00249">
    <property type="entry name" value="Myb_DNA-binding"/>
    <property type="match status" value="2"/>
</dbReference>
<reference evidence="12" key="3">
    <citation type="journal article" date="2020" name="Plant Biotechnol. J.">
        <title>The pomegranate (Punica granatum L.) draft genome dissects genetic divergence between soft- and hard-seeded cultivars.</title>
        <authorList>
            <person name="Luo X."/>
            <person name="Li H."/>
            <person name="Wu Z."/>
            <person name="Yao W."/>
            <person name="Zhao P."/>
            <person name="Cao D."/>
            <person name="Yu H."/>
            <person name="Li K."/>
            <person name="Poudel K."/>
            <person name="Zhao D."/>
            <person name="Zhang F."/>
            <person name="Xia X."/>
            <person name="Chen L."/>
            <person name="Wang Q."/>
            <person name="Jing D."/>
            <person name="Cao S."/>
        </authorList>
    </citation>
    <scope>NUCLEOTIDE SEQUENCE [LARGE SCALE GENOMIC DNA]</scope>
</reference>
<dbReference type="PROSITE" id="PS50090">
    <property type="entry name" value="MYB_LIKE"/>
    <property type="match status" value="2"/>
</dbReference>
<dbReference type="SMART" id="SM00717">
    <property type="entry name" value="SANT"/>
    <property type="match status" value="2"/>
</dbReference>
<comment type="subcellular location">
    <subcellularLocation>
        <location evidence="1">Nucleus</location>
    </subcellularLocation>
</comment>